<reference evidence="15" key="1">
    <citation type="journal article" date="2015" name="MBio">
        <title>Genome-Resolved Metagenomic Analysis Reveals Roles for Candidate Phyla and Other Microbial Community Members in Biogeochemical Transformations in Oil Reservoirs.</title>
        <authorList>
            <person name="Hu P."/>
            <person name="Tom L."/>
            <person name="Singh A."/>
            <person name="Thomas B.C."/>
            <person name="Baker B.J."/>
            <person name="Piceno Y.M."/>
            <person name="Andersen G.L."/>
            <person name="Banfield J.F."/>
        </authorList>
    </citation>
    <scope>NUCLEOTIDE SEQUENCE [LARGE SCALE GENOMIC DNA]</scope>
</reference>
<evidence type="ECO:0000256" key="5">
    <source>
        <dbReference type="ARBA" id="ARBA00022552"/>
    </source>
</evidence>
<dbReference type="GO" id="GO:0005737">
    <property type="term" value="C:cytoplasm"/>
    <property type="evidence" value="ECO:0007669"/>
    <property type="project" value="UniProtKB-SubCell"/>
</dbReference>
<evidence type="ECO:0000256" key="11">
    <source>
        <dbReference type="ARBA" id="ARBA00023004"/>
    </source>
</evidence>
<evidence type="ECO:0000256" key="1">
    <source>
        <dbReference type="ARBA" id="ARBA00001966"/>
    </source>
</evidence>
<gene>
    <name evidence="14" type="ORF">XD93_0141</name>
</gene>
<dbReference type="PROSITE" id="PS51918">
    <property type="entry name" value="RADICAL_SAM"/>
    <property type="match status" value="1"/>
</dbReference>
<dbReference type="InterPro" id="IPR013785">
    <property type="entry name" value="Aldolase_TIM"/>
</dbReference>
<keyword evidence="3" id="KW-0004">4Fe-4S</keyword>
<dbReference type="Proteomes" id="UP000053904">
    <property type="component" value="Unassembled WGS sequence"/>
</dbReference>
<dbReference type="GO" id="GO:0046872">
    <property type="term" value="F:metal ion binding"/>
    <property type="evidence" value="ECO:0007669"/>
    <property type="project" value="UniProtKB-KW"/>
</dbReference>
<keyword evidence="6 14" id="KW-0489">Methyltransferase</keyword>
<protein>
    <submittedName>
        <fullName evidence="14">Putative dual-specificity RNA methyltransferase RlmN</fullName>
    </submittedName>
</protein>
<dbReference type="GO" id="GO:0070475">
    <property type="term" value="P:rRNA base methylation"/>
    <property type="evidence" value="ECO:0007669"/>
    <property type="project" value="InterPro"/>
</dbReference>
<dbReference type="AlphaFoldDB" id="A0A101HIY5"/>
<evidence type="ECO:0000256" key="3">
    <source>
        <dbReference type="ARBA" id="ARBA00022485"/>
    </source>
</evidence>
<sequence>MIEEFIKEYNLKKYRIDQFNNQFYKQGIKSFDELTTWSKDLREELKKDLEFSTLEHLKDNYSSTGDTIKTEFNTKDGFPIESVLMQYEDGRNSVCVSCMSGCPVGCEFCATGKMGFNRNLTHREIVDQIMHFQRLLTEKEKTVTNVVFMGMGEPMLNLDNVRKAVEIINDSNKLSIGIRRVTISTVGYVPQMREYFNDRHTPRLAISLHSPNQKIREKIMPTISKLYPLDELMSFADWYEKELNKRITYEYTLIKGINDQPEHAIELSKLLYKRLALVNVIRFNPSSVLPYETPKEETLQRFVKILNNRDINTTIRYSMGDEIGGACGQLHSANSINA</sequence>
<dbReference type="InterPro" id="IPR007197">
    <property type="entry name" value="rSAM"/>
</dbReference>
<keyword evidence="8" id="KW-0949">S-adenosyl-L-methionine</keyword>
<dbReference type="SFLD" id="SFLDG01062">
    <property type="entry name" value="methyltransferase_(Class_A)"/>
    <property type="match status" value="1"/>
</dbReference>
<accession>A0A101HIY5</accession>
<evidence type="ECO:0000256" key="8">
    <source>
        <dbReference type="ARBA" id="ARBA00022691"/>
    </source>
</evidence>
<dbReference type="SFLD" id="SFLDS00029">
    <property type="entry name" value="Radical_SAM"/>
    <property type="match status" value="1"/>
</dbReference>
<feature type="domain" description="Radical SAM core" evidence="13">
    <location>
        <begin position="88"/>
        <end position="322"/>
    </location>
</feature>
<dbReference type="InterPro" id="IPR048641">
    <property type="entry name" value="RlmN_N"/>
</dbReference>
<keyword evidence="11" id="KW-0408">Iron</keyword>
<evidence type="ECO:0000313" key="15">
    <source>
        <dbReference type="Proteomes" id="UP000053904"/>
    </source>
</evidence>
<keyword evidence="5" id="KW-0698">rRNA processing</keyword>
<name>A0A101HIY5_9BACT</name>
<evidence type="ECO:0000313" key="14">
    <source>
        <dbReference type="EMBL" id="KUK77716.1"/>
    </source>
</evidence>
<dbReference type="GO" id="GO:0051539">
    <property type="term" value="F:4 iron, 4 sulfur cluster binding"/>
    <property type="evidence" value="ECO:0007669"/>
    <property type="project" value="UniProtKB-KW"/>
</dbReference>
<dbReference type="PATRIC" id="fig|1641389.3.peg.182"/>
<evidence type="ECO:0000256" key="9">
    <source>
        <dbReference type="ARBA" id="ARBA00022694"/>
    </source>
</evidence>
<dbReference type="FunFam" id="3.20.20.70:FF:000014">
    <property type="entry name" value="Probable dual-specificity RNA methyltransferase RlmN"/>
    <property type="match status" value="1"/>
</dbReference>
<dbReference type="SUPFAM" id="SSF102114">
    <property type="entry name" value="Radical SAM enzymes"/>
    <property type="match status" value="1"/>
</dbReference>
<evidence type="ECO:0000256" key="6">
    <source>
        <dbReference type="ARBA" id="ARBA00022603"/>
    </source>
</evidence>
<dbReference type="EMBL" id="LGGO01000010">
    <property type="protein sequence ID" value="KUK77716.1"/>
    <property type="molecule type" value="Genomic_DNA"/>
</dbReference>
<keyword evidence="10" id="KW-0479">Metal-binding</keyword>
<dbReference type="GO" id="GO:0008173">
    <property type="term" value="F:RNA methyltransferase activity"/>
    <property type="evidence" value="ECO:0007669"/>
    <property type="project" value="InterPro"/>
</dbReference>
<dbReference type="GO" id="GO:0030488">
    <property type="term" value="P:tRNA methylation"/>
    <property type="evidence" value="ECO:0007669"/>
    <property type="project" value="InterPro"/>
</dbReference>
<evidence type="ECO:0000256" key="4">
    <source>
        <dbReference type="ARBA" id="ARBA00022490"/>
    </source>
</evidence>
<dbReference type="PIRSF" id="PIRSF006004">
    <property type="entry name" value="CHP00048"/>
    <property type="match status" value="1"/>
</dbReference>
<dbReference type="PANTHER" id="PTHR30544:SF5">
    <property type="entry name" value="RADICAL SAM CORE DOMAIN-CONTAINING PROTEIN"/>
    <property type="match status" value="1"/>
</dbReference>
<keyword evidence="7 14" id="KW-0808">Transferase</keyword>
<dbReference type="Pfam" id="PF21016">
    <property type="entry name" value="RlmN_N"/>
    <property type="match status" value="1"/>
</dbReference>
<dbReference type="Pfam" id="PF04055">
    <property type="entry name" value="Radical_SAM"/>
    <property type="match status" value="1"/>
</dbReference>
<dbReference type="PANTHER" id="PTHR30544">
    <property type="entry name" value="23S RRNA METHYLTRANSFERASE"/>
    <property type="match status" value="1"/>
</dbReference>
<comment type="subcellular location">
    <subcellularLocation>
        <location evidence="2">Cytoplasm</location>
    </subcellularLocation>
</comment>
<keyword evidence="4" id="KW-0963">Cytoplasm</keyword>
<evidence type="ECO:0000256" key="7">
    <source>
        <dbReference type="ARBA" id="ARBA00022679"/>
    </source>
</evidence>
<dbReference type="InterPro" id="IPR004383">
    <property type="entry name" value="rRNA_lsu_MTrfase_RlmN/Cfr"/>
</dbReference>
<dbReference type="InterPro" id="IPR058240">
    <property type="entry name" value="rSAM_sf"/>
</dbReference>
<dbReference type="Gene3D" id="1.10.150.530">
    <property type="match status" value="1"/>
</dbReference>
<evidence type="ECO:0000256" key="10">
    <source>
        <dbReference type="ARBA" id="ARBA00022723"/>
    </source>
</evidence>
<evidence type="ECO:0000256" key="12">
    <source>
        <dbReference type="ARBA" id="ARBA00023014"/>
    </source>
</evidence>
<evidence type="ECO:0000256" key="2">
    <source>
        <dbReference type="ARBA" id="ARBA00004496"/>
    </source>
</evidence>
<dbReference type="CDD" id="cd01335">
    <property type="entry name" value="Radical_SAM"/>
    <property type="match status" value="1"/>
</dbReference>
<comment type="caution">
    <text evidence="14">The sequence shown here is derived from an EMBL/GenBank/DDBJ whole genome shotgun (WGS) entry which is preliminary data.</text>
</comment>
<organism evidence="14 15">
    <name type="scientific">candidate division WS6 bacterium 34_10</name>
    <dbReference type="NCBI Taxonomy" id="1641389"/>
    <lineage>
        <taxon>Bacteria</taxon>
        <taxon>Candidatus Dojkabacteria</taxon>
    </lineage>
</organism>
<dbReference type="Gene3D" id="3.20.20.70">
    <property type="entry name" value="Aldolase class I"/>
    <property type="match status" value="1"/>
</dbReference>
<evidence type="ECO:0000259" key="13">
    <source>
        <dbReference type="PROSITE" id="PS51918"/>
    </source>
</evidence>
<keyword evidence="12" id="KW-0411">Iron-sulfur</keyword>
<dbReference type="SFLD" id="SFLDF00275">
    <property type="entry name" value="adenosine_C2_methyltransferase"/>
    <property type="match status" value="1"/>
</dbReference>
<dbReference type="InterPro" id="IPR040072">
    <property type="entry name" value="Methyltransferase_A"/>
</dbReference>
<dbReference type="InterPro" id="IPR027492">
    <property type="entry name" value="RNA_MTrfase_RlmN"/>
</dbReference>
<comment type="cofactor">
    <cofactor evidence="1">
        <name>[4Fe-4S] cluster</name>
        <dbReference type="ChEBI" id="CHEBI:49883"/>
    </cofactor>
</comment>
<dbReference type="NCBIfam" id="TIGR00048">
    <property type="entry name" value="rRNA_mod_RlmN"/>
    <property type="match status" value="1"/>
</dbReference>
<proteinExistence type="predicted"/>
<keyword evidence="9" id="KW-0819">tRNA processing</keyword>